<evidence type="ECO:0000313" key="2">
    <source>
        <dbReference type="EMBL" id="KAJ8561110.1"/>
    </source>
</evidence>
<comment type="caution">
    <text evidence="2">The sequence shown here is derived from an EMBL/GenBank/DDBJ whole genome shotgun (WGS) entry which is preliminary data.</text>
</comment>
<accession>A0A9Q1MIN1</accession>
<feature type="compositionally biased region" description="Basic and acidic residues" evidence="1">
    <location>
        <begin position="63"/>
        <end position="78"/>
    </location>
</feature>
<name>A0A9Q1MIN1_9SOLA</name>
<sequence>MVRLGFMVTPPSSAAPKEVQKIVTSAPTIAPVAITPLIPIGKVRSGANRRLELATPPAPVQEDNARDEAPPVQKEPRSIKGTLRRTNSHDKIRKYMQKWHHKQLLKKIAGNTTRDHADGGWQAVKGKSASKATVAIQEQIVETANDFVPLEDTTFQQVFQAA</sequence>
<reference evidence="3" key="1">
    <citation type="journal article" date="2023" name="Proc. Natl. Acad. Sci. U.S.A.">
        <title>Genomic and structural basis for evolution of tropane alkaloid biosynthesis.</title>
        <authorList>
            <person name="Wanga Y.-J."/>
            <person name="Taina T."/>
            <person name="Yua J.-Y."/>
            <person name="Lia J."/>
            <person name="Xua B."/>
            <person name="Chenc J."/>
            <person name="D'Auriad J.C."/>
            <person name="Huanga J.-P."/>
            <person name="Huanga S.-X."/>
        </authorList>
    </citation>
    <scope>NUCLEOTIDE SEQUENCE [LARGE SCALE GENOMIC DNA]</scope>
    <source>
        <strain evidence="3">cv. KIB-2019</strain>
    </source>
</reference>
<keyword evidence="3" id="KW-1185">Reference proteome</keyword>
<dbReference type="Proteomes" id="UP001152561">
    <property type="component" value="Unassembled WGS sequence"/>
</dbReference>
<evidence type="ECO:0000313" key="3">
    <source>
        <dbReference type="Proteomes" id="UP001152561"/>
    </source>
</evidence>
<protein>
    <submittedName>
        <fullName evidence="2">Uncharacterized protein</fullName>
    </submittedName>
</protein>
<evidence type="ECO:0000256" key="1">
    <source>
        <dbReference type="SAM" id="MobiDB-lite"/>
    </source>
</evidence>
<proteinExistence type="predicted"/>
<feature type="region of interest" description="Disordered" evidence="1">
    <location>
        <begin position="52"/>
        <end position="87"/>
    </location>
</feature>
<dbReference type="AlphaFoldDB" id="A0A9Q1MIN1"/>
<organism evidence="2 3">
    <name type="scientific">Anisodus acutangulus</name>
    <dbReference type="NCBI Taxonomy" id="402998"/>
    <lineage>
        <taxon>Eukaryota</taxon>
        <taxon>Viridiplantae</taxon>
        <taxon>Streptophyta</taxon>
        <taxon>Embryophyta</taxon>
        <taxon>Tracheophyta</taxon>
        <taxon>Spermatophyta</taxon>
        <taxon>Magnoliopsida</taxon>
        <taxon>eudicotyledons</taxon>
        <taxon>Gunneridae</taxon>
        <taxon>Pentapetalae</taxon>
        <taxon>asterids</taxon>
        <taxon>lamiids</taxon>
        <taxon>Solanales</taxon>
        <taxon>Solanaceae</taxon>
        <taxon>Solanoideae</taxon>
        <taxon>Hyoscyameae</taxon>
        <taxon>Anisodus</taxon>
    </lineage>
</organism>
<dbReference type="EMBL" id="JAJAGQ010000006">
    <property type="protein sequence ID" value="KAJ8561110.1"/>
    <property type="molecule type" value="Genomic_DNA"/>
</dbReference>
<gene>
    <name evidence="2" type="ORF">K7X08_027300</name>
</gene>